<dbReference type="EMBL" id="CP002059">
    <property type="protein sequence ID" value="ADI64157.1"/>
    <property type="molecule type" value="Genomic_DNA"/>
</dbReference>
<dbReference type="Proteomes" id="UP000001511">
    <property type="component" value="Chromosome"/>
</dbReference>
<evidence type="ECO:0000313" key="1">
    <source>
        <dbReference type="EMBL" id="ADI64157.1"/>
    </source>
</evidence>
<keyword evidence="2" id="KW-1185">Reference proteome</keyword>
<evidence type="ECO:0000313" key="2">
    <source>
        <dbReference type="Proteomes" id="UP000001511"/>
    </source>
</evidence>
<sequence>MYLTFHDISGVHLDCMIEIIDTLLPKGVRVSVSLERRFLVQLKLGLGLDII</sequence>
<gene>
    <name evidence="1" type="ordered locus">Aazo_2136</name>
</gene>
<proteinExistence type="predicted"/>
<protein>
    <submittedName>
        <fullName evidence="1">Uncharacterized protein</fullName>
    </submittedName>
</protein>
<dbReference type="HOGENOM" id="CLU_3101488_0_0_3"/>
<name>D7DWY4_NOSA0</name>
<reference evidence="1 2" key="1">
    <citation type="journal article" date="2010" name="PLoS ONE">
        <title>Genome erosion in a nitrogen-fixing vertically transmitted endosymbiotic multicellular cyanobacterium.</title>
        <authorList>
            <person name="Ran L."/>
            <person name="Larsson J."/>
            <person name="Vigil-Stenman T."/>
            <person name="Nylander J.A."/>
            <person name="Ininbergs K."/>
            <person name="Zheng W.W."/>
            <person name="Lapidus A."/>
            <person name="Lowry S."/>
            <person name="Haselkorn R."/>
            <person name="Bergman B."/>
        </authorList>
    </citation>
    <scope>NUCLEOTIDE SEQUENCE [LARGE SCALE GENOMIC DNA]</scope>
    <source>
        <strain evidence="1 2">0708</strain>
    </source>
</reference>
<organism evidence="1 2">
    <name type="scientific">Nostoc azollae (strain 0708)</name>
    <name type="common">Anabaena azollae (strain 0708)</name>
    <dbReference type="NCBI Taxonomy" id="551115"/>
    <lineage>
        <taxon>Bacteria</taxon>
        <taxon>Bacillati</taxon>
        <taxon>Cyanobacteriota</taxon>
        <taxon>Cyanophyceae</taxon>
        <taxon>Nostocales</taxon>
        <taxon>Nostocaceae</taxon>
        <taxon>Trichormus</taxon>
    </lineage>
</organism>
<accession>D7DWY4</accession>
<dbReference type="AlphaFoldDB" id="D7DWY4"/>
<dbReference type="KEGG" id="naz:Aazo_2136"/>